<evidence type="ECO:0000313" key="5">
    <source>
        <dbReference type="EMBL" id="EJT48369.1"/>
    </source>
</evidence>
<comment type="caution">
    <text evidence="5">The sequence shown here is derived from an EMBL/GenBank/DDBJ whole genome shotgun (WGS) entry which is preliminary data.</text>
</comment>
<dbReference type="PANTHER" id="PTHR12928">
    <property type="entry name" value="FRG1 PROTEIN"/>
    <property type="match status" value="1"/>
</dbReference>
<protein>
    <recommendedName>
        <fullName evidence="7">Protein FRG1</fullName>
    </recommendedName>
</protein>
<dbReference type="KEGG" id="tasa:A1Q1_02652"/>
<dbReference type="EMBL" id="ALBS01000206">
    <property type="protein sequence ID" value="EJT48369.1"/>
    <property type="molecule type" value="Genomic_DNA"/>
</dbReference>
<evidence type="ECO:0000256" key="4">
    <source>
        <dbReference type="SAM" id="MobiDB-lite"/>
    </source>
</evidence>
<accession>J6EUU4</accession>
<dbReference type="InterPro" id="IPR010414">
    <property type="entry name" value="FRG1"/>
</dbReference>
<dbReference type="AlphaFoldDB" id="J6EUU4"/>
<gene>
    <name evidence="5" type="ORF">A1Q1_02652</name>
</gene>
<dbReference type="HOGENOM" id="CLU_062276_1_0_1"/>
<feature type="region of interest" description="Disordered" evidence="4">
    <location>
        <begin position="225"/>
        <end position="293"/>
    </location>
</feature>
<keyword evidence="3" id="KW-0539">Nucleus</keyword>
<feature type="compositionally biased region" description="Basic residues" evidence="4">
    <location>
        <begin position="13"/>
        <end position="22"/>
    </location>
</feature>
<dbReference type="OrthoDB" id="5539371at2759"/>
<feature type="compositionally biased region" description="Basic and acidic residues" evidence="4">
    <location>
        <begin position="225"/>
        <end position="234"/>
    </location>
</feature>
<dbReference type="Pfam" id="PF06229">
    <property type="entry name" value="FRG1"/>
    <property type="match status" value="1"/>
</dbReference>
<name>J6EUU4_TRIAS</name>
<dbReference type="PANTHER" id="PTHR12928:SF0">
    <property type="entry name" value="FSHD REGION GENE 1"/>
    <property type="match status" value="1"/>
</dbReference>
<organism evidence="5 6">
    <name type="scientific">Trichosporon asahii var. asahii (strain ATCC 90039 / CBS 2479 / JCM 2466 / KCTC 7840 / NBRC 103889/ NCYC 2677 / UAMH 7654)</name>
    <name type="common">Yeast</name>
    <dbReference type="NCBI Taxonomy" id="1186058"/>
    <lineage>
        <taxon>Eukaryota</taxon>
        <taxon>Fungi</taxon>
        <taxon>Dikarya</taxon>
        <taxon>Basidiomycota</taxon>
        <taxon>Agaricomycotina</taxon>
        <taxon>Tremellomycetes</taxon>
        <taxon>Trichosporonales</taxon>
        <taxon>Trichosporonaceae</taxon>
        <taxon>Trichosporon</taxon>
    </lineage>
</organism>
<dbReference type="InterPro" id="IPR008999">
    <property type="entry name" value="Actin-crosslinking"/>
</dbReference>
<dbReference type="VEuPathDB" id="FungiDB:A1Q1_02652"/>
<feature type="compositionally biased region" description="Basic and acidic residues" evidence="4">
    <location>
        <begin position="277"/>
        <end position="293"/>
    </location>
</feature>
<evidence type="ECO:0008006" key="7">
    <source>
        <dbReference type="Google" id="ProtNLM"/>
    </source>
</evidence>
<evidence type="ECO:0000256" key="2">
    <source>
        <dbReference type="ARBA" id="ARBA00010878"/>
    </source>
</evidence>
<dbReference type="RefSeq" id="XP_014179388.1">
    <property type="nucleotide sequence ID" value="XM_014323913.1"/>
</dbReference>
<feature type="region of interest" description="Disordered" evidence="4">
    <location>
        <begin position="1"/>
        <end position="47"/>
    </location>
</feature>
<dbReference type="Proteomes" id="UP000002748">
    <property type="component" value="Unassembled WGS sequence"/>
</dbReference>
<evidence type="ECO:0000256" key="3">
    <source>
        <dbReference type="ARBA" id="ARBA00023242"/>
    </source>
</evidence>
<reference evidence="5 6" key="1">
    <citation type="journal article" date="2012" name="Eukaryot. Cell">
        <title>Draft genome sequence of CBS 2479, the standard type strain of Trichosporon asahii.</title>
        <authorList>
            <person name="Yang R.Y."/>
            <person name="Li H.T."/>
            <person name="Zhu H."/>
            <person name="Zhou G.P."/>
            <person name="Wang M."/>
            <person name="Wang L."/>
        </authorList>
    </citation>
    <scope>NUCLEOTIDE SEQUENCE [LARGE SCALE GENOMIC DNA]</scope>
    <source>
        <strain evidence="6">ATCC 90039 / CBS 2479 / JCM 2466 / KCTC 7840 / NCYC 2677 / UAMH 7654</strain>
    </source>
</reference>
<dbReference type="Gene3D" id="2.80.10.50">
    <property type="match status" value="1"/>
</dbReference>
<dbReference type="SUPFAM" id="SSF50405">
    <property type="entry name" value="Actin-crosslinking proteins"/>
    <property type="match status" value="1"/>
</dbReference>
<sequence length="293" mass="32393">MSGVGRLKFKGEKSKKKKRSHREKRDDGDELDALAREDPRGWMFPAKSDEVTGPTLVLLPTEPLSCLAWDPTRERVCAAPLDLPEAPEGFNELSPSEVLSFVEPSDVNHVWVVSRLAGSNGVSLRSATGGFLSALPSGKLDVSASRGPLESFITEVIPSDSAFPGFALKSEPSGKFLLADKPDKETVLAKKTEIRCDGDEPQGGIRVKCQREFVLKVRLQQLDGKDSSKRRLLEPDGPEEGSVEDELRRNSQYQAWGGGVHKVSDKDRRELKRAKKDGRVAEAMLDRRSKMKR</sequence>
<comment type="subcellular location">
    <subcellularLocation>
        <location evidence="1">Nucleus</location>
        <location evidence="1">Nucleolus</location>
    </subcellularLocation>
</comment>
<dbReference type="GeneID" id="25986165"/>
<comment type="similarity">
    <text evidence="2">Belongs to the FRG1 family.</text>
</comment>
<dbReference type="CDD" id="cd23339">
    <property type="entry name" value="beta-trefoil_FSCN_fungal_FRG1-like"/>
    <property type="match status" value="1"/>
</dbReference>
<dbReference type="GO" id="GO:0005730">
    <property type="term" value="C:nucleolus"/>
    <property type="evidence" value="ECO:0007669"/>
    <property type="project" value="UniProtKB-SubCell"/>
</dbReference>
<dbReference type="GO" id="GO:0071013">
    <property type="term" value="C:catalytic step 2 spliceosome"/>
    <property type="evidence" value="ECO:0007669"/>
    <property type="project" value="TreeGrafter"/>
</dbReference>
<evidence type="ECO:0000313" key="6">
    <source>
        <dbReference type="Proteomes" id="UP000002748"/>
    </source>
</evidence>
<dbReference type="GO" id="GO:0051015">
    <property type="term" value="F:actin filament binding"/>
    <property type="evidence" value="ECO:0007669"/>
    <property type="project" value="TreeGrafter"/>
</dbReference>
<proteinExistence type="inferred from homology"/>
<evidence type="ECO:0000256" key="1">
    <source>
        <dbReference type="ARBA" id="ARBA00004604"/>
    </source>
</evidence>
<feature type="compositionally biased region" description="Basic and acidic residues" evidence="4">
    <location>
        <begin position="23"/>
        <end position="40"/>
    </location>
</feature>